<comment type="caution">
    <text evidence="1">The sequence shown here is derived from an EMBL/GenBank/DDBJ whole genome shotgun (WGS) entry which is preliminary data.</text>
</comment>
<dbReference type="AlphaFoldDB" id="A0A2G9GTL4"/>
<dbReference type="Proteomes" id="UP000231279">
    <property type="component" value="Unassembled WGS sequence"/>
</dbReference>
<proteinExistence type="predicted"/>
<reference evidence="2" key="1">
    <citation type="journal article" date="2018" name="Gigascience">
        <title>Genome assembly of the Pink Ipe (Handroanthus impetiginosus, Bignoniaceae), a highly valued, ecologically keystone Neotropical timber forest tree.</title>
        <authorList>
            <person name="Silva-Junior O.B."/>
            <person name="Grattapaglia D."/>
            <person name="Novaes E."/>
            <person name="Collevatti R.G."/>
        </authorList>
    </citation>
    <scope>NUCLEOTIDE SEQUENCE [LARGE SCALE GENOMIC DNA]</scope>
    <source>
        <strain evidence="2">cv. UFG-1</strain>
    </source>
</reference>
<accession>A0A2G9GTL4</accession>
<sequence length="132" mass="16045">MVGFSKGFLRSLLAFCPPPPIEIHFSFLFFYFWIKRTRNEKNFDRKNHVIWCYILWRWAYCQRSSVGFSLRNPRETCTSNHALLVLPSLSFSTLFRSRFLFNANYKWKKPKRERRKMRLPSLALNQEKQNSR</sequence>
<gene>
    <name evidence="1" type="ORF">CDL12_18785</name>
</gene>
<organism evidence="1 2">
    <name type="scientific">Handroanthus impetiginosus</name>
    <dbReference type="NCBI Taxonomy" id="429701"/>
    <lineage>
        <taxon>Eukaryota</taxon>
        <taxon>Viridiplantae</taxon>
        <taxon>Streptophyta</taxon>
        <taxon>Embryophyta</taxon>
        <taxon>Tracheophyta</taxon>
        <taxon>Spermatophyta</taxon>
        <taxon>Magnoliopsida</taxon>
        <taxon>eudicotyledons</taxon>
        <taxon>Gunneridae</taxon>
        <taxon>Pentapetalae</taxon>
        <taxon>asterids</taxon>
        <taxon>lamiids</taxon>
        <taxon>Lamiales</taxon>
        <taxon>Bignoniaceae</taxon>
        <taxon>Crescentiina</taxon>
        <taxon>Tabebuia alliance</taxon>
        <taxon>Handroanthus</taxon>
    </lineage>
</organism>
<evidence type="ECO:0000313" key="2">
    <source>
        <dbReference type="Proteomes" id="UP000231279"/>
    </source>
</evidence>
<keyword evidence="2" id="KW-1185">Reference proteome</keyword>
<evidence type="ECO:0000313" key="1">
    <source>
        <dbReference type="EMBL" id="PIN08627.1"/>
    </source>
</evidence>
<name>A0A2G9GTL4_9LAMI</name>
<protein>
    <submittedName>
        <fullName evidence="1">Uncharacterized protein</fullName>
    </submittedName>
</protein>
<dbReference type="EMBL" id="NKXS01003744">
    <property type="protein sequence ID" value="PIN08627.1"/>
    <property type="molecule type" value="Genomic_DNA"/>
</dbReference>
<dbReference type="OrthoDB" id="10601074at2759"/>